<reference evidence="9 10" key="1">
    <citation type="submission" date="2016-11" db="EMBL/GenBank/DDBJ databases">
        <title>Complete genome sequence of Streptomyces niveus SCSIO 3406.</title>
        <authorList>
            <person name="Zhu Q."/>
            <person name="Cheng W."/>
            <person name="Song Y."/>
            <person name="Li Q."/>
            <person name="Ju J."/>
        </authorList>
    </citation>
    <scope>NUCLEOTIDE SEQUENCE [LARGE SCALE GENOMIC DNA]</scope>
    <source>
        <strain evidence="9 10">SCSIO 3406</strain>
    </source>
</reference>
<evidence type="ECO:0000256" key="4">
    <source>
        <dbReference type="ARBA" id="ARBA00022989"/>
    </source>
</evidence>
<name>A0A1U9QPV6_STRNV</name>
<feature type="transmembrane region" description="Helical" evidence="7">
    <location>
        <begin position="328"/>
        <end position="351"/>
    </location>
</feature>
<dbReference type="GO" id="GO:0005886">
    <property type="term" value="C:plasma membrane"/>
    <property type="evidence" value="ECO:0007669"/>
    <property type="project" value="UniProtKB-SubCell"/>
</dbReference>
<evidence type="ECO:0000256" key="7">
    <source>
        <dbReference type="SAM" id="Phobius"/>
    </source>
</evidence>
<comment type="subcellular location">
    <subcellularLocation>
        <location evidence="1">Cell membrane</location>
        <topology evidence="1">Multi-pass membrane protein</topology>
    </subcellularLocation>
</comment>
<accession>A0A1U9QPV6</accession>
<dbReference type="PANTHER" id="PTHR30572">
    <property type="entry name" value="MEMBRANE COMPONENT OF TRANSPORTER-RELATED"/>
    <property type="match status" value="1"/>
</dbReference>
<feature type="transmembrane region" description="Helical" evidence="7">
    <location>
        <begin position="725"/>
        <end position="749"/>
    </location>
</feature>
<feature type="transmembrane region" description="Helical" evidence="7">
    <location>
        <begin position="770"/>
        <end position="793"/>
    </location>
</feature>
<evidence type="ECO:0000313" key="9">
    <source>
        <dbReference type="EMBL" id="AQU66210.1"/>
    </source>
</evidence>
<gene>
    <name evidence="9" type="ORF">BBN63_08030</name>
</gene>
<feature type="domain" description="ABC3 transporter permease C-terminal" evidence="8">
    <location>
        <begin position="280"/>
        <end position="400"/>
    </location>
</feature>
<keyword evidence="2" id="KW-1003">Cell membrane</keyword>
<dbReference type="OrthoDB" id="3223244at2"/>
<feature type="transmembrane region" description="Helical" evidence="7">
    <location>
        <begin position="458"/>
        <end position="481"/>
    </location>
</feature>
<proteinExistence type="inferred from homology"/>
<dbReference type="RefSeq" id="WP_078074739.1">
    <property type="nucleotide sequence ID" value="NZ_CP018047.1"/>
</dbReference>
<evidence type="ECO:0000256" key="2">
    <source>
        <dbReference type="ARBA" id="ARBA00022475"/>
    </source>
</evidence>
<keyword evidence="4 7" id="KW-1133">Transmembrane helix</keyword>
<dbReference type="InterPro" id="IPR003838">
    <property type="entry name" value="ABC3_permease_C"/>
</dbReference>
<evidence type="ECO:0000256" key="6">
    <source>
        <dbReference type="ARBA" id="ARBA00038076"/>
    </source>
</evidence>
<keyword evidence="3 7" id="KW-0812">Transmembrane</keyword>
<protein>
    <submittedName>
        <fullName evidence="9">ABC transporter permease</fullName>
    </submittedName>
</protein>
<dbReference type="PANTHER" id="PTHR30572:SF4">
    <property type="entry name" value="ABC TRANSPORTER PERMEASE YTRF"/>
    <property type="match status" value="1"/>
</dbReference>
<dbReference type="EMBL" id="CP018047">
    <property type="protein sequence ID" value="AQU66210.1"/>
    <property type="molecule type" value="Genomic_DNA"/>
</dbReference>
<dbReference type="KEGG" id="snw:BBN63_08030"/>
<dbReference type="AlphaFoldDB" id="A0A1U9QPV6"/>
<evidence type="ECO:0000256" key="3">
    <source>
        <dbReference type="ARBA" id="ARBA00022692"/>
    </source>
</evidence>
<dbReference type="GO" id="GO:0022857">
    <property type="term" value="F:transmembrane transporter activity"/>
    <property type="evidence" value="ECO:0007669"/>
    <property type="project" value="TreeGrafter"/>
</dbReference>
<dbReference type="InterPro" id="IPR050250">
    <property type="entry name" value="Macrolide_Exporter_MacB"/>
</dbReference>
<organism evidence="9 10">
    <name type="scientific">Streptomyces niveus</name>
    <name type="common">Streptomyces spheroides</name>
    <dbReference type="NCBI Taxonomy" id="193462"/>
    <lineage>
        <taxon>Bacteria</taxon>
        <taxon>Bacillati</taxon>
        <taxon>Actinomycetota</taxon>
        <taxon>Actinomycetes</taxon>
        <taxon>Kitasatosporales</taxon>
        <taxon>Streptomycetaceae</taxon>
        <taxon>Streptomyces</taxon>
    </lineage>
</organism>
<feature type="domain" description="ABC3 transporter permease C-terminal" evidence="8">
    <location>
        <begin position="729"/>
        <end position="845"/>
    </location>
</feature>
<feature type="transmembrane region" description="Helical" evidence="7">
    <location>
        <begin position="371"/>
        <end position="390"/>
    </location>
</feature>
<keyword evidence="10" id="KW-1185">Reference proteome</keyword>
<evidence type="ECO:0000256" key="1">
    <source>
        <dbReference type="ARBA" id="ARBA00004651"/>
    </source>
</evidence>
<evidence type="ECO:0000259" key="8">
    <source>
        <dbReference type="Pfam" id="PF02687"/>
    </source>
</evidence>
<keyword evidence="5 7" id="KW-0472">Membrane</keyword>
<evidence type="ECO:0000313" key="10">
    <source>
        <dbReference type="Proteomes" id="UP000189677"/>
    </source>
</evidence>
<comment type="similarity">
    <text evidence="6">Belongs to the ABC-4 integral membrane protein family.</text>
</comment>
<feature type="transmembrane region" description="Helical" evidence="7">
    <location>
        <begin position="813"/>
        <end position="837"/>
    </location>
</feature>
<feature type="transmembrane region" description="Helical" evidence="7">
    <location>
        <begin position="275"/>
        <end position="301"/>
    </location>
</feature>
<dbReference type="Proteomes" id="UP000189677">
    <property type="component" value="Chromosome"/>
</dbReference>
<dbReference type="Pfam" id="PF02687">
    <property type="entry name" value="FtsX"/>
    <property type="match status" value="2"/>
</dbReference>
<evidence type="ECO:0000256" key="5">
    <source>
        <dbReference type="ARBA" id="ARBA00023136"/>
    </source>
</evidence>
<feature type="transmembrane region" description="Helical" evidence="7">
    <location>
        <begin position="502"/>
        <end position="521"/>
    </location>
</feature>
<feature type="transmembrane region" description="Helical" evidence="7">
    <location>
        <begin position="419"/>
        <end position="438"/>
    </location>
</feature>
<sequence length="855" mass="87416">MLRLTLQGLRARWVTFTGSLVALALGVGLIAATGLALAATFEAPHPGPERFAAAPVVVRASDTLRVNTPIGERTQRLADPRAVPDSLAAELARLGRTVEDRTFPVSFTDASLGGRAEGADGGGAREGGGAVGHPWSVAAATPYRLTDGRAPAAPGEIVVAVASRSQSRADDGVEIGDRVRVVTPAGASSRTVVGTVGATDFETAVFFTDAEAAQLSPRIDALVVHADAAAVRRAVRATGTGTGSGAGLEVLTGDGRRAADPDPDRDSEALVAVNALLGTAAGITCFVSLFVVASTFAFAVAQRRREFGLLRTAGATPRQIRRTVFAEAILVAVPASAFGCLLGGLGAPPLAAWMADSGIAPSWFAIGDQTWPLHTAFWTGLCVAMAGVPASSWRAGRIKPTEALREAAVDNRAMPPSRWLLGALVLLAGLGLLAWSLATDPGEALKRKTYITRPMLLIVGFALYAPVLVPPLVRLVTWLPARLPGATGLLARENAATGVRRTAAVAAPVLITVALAASLLGTTATINEAKATEAAAQTTADYVVAAPGEDGALPAPFVARVRGIPGTDVSASRTTAVTVLEEGVALVRSEARAVDPADLVAVSRLPVASGRVADLDDGGIVVNEEWRTHTVGQRVRVWLGDGREATLRIVAVLRTGTGSNGVYVTPRNAPGATVDRVDVKLRDGADAAAVDTALREAGRATETTVLTKDAWTALSHPRSSESTRLGMLLILGIALLYTGIALANILVMATSDRVGDLAVLRLAGATGPQVLRLVAAEALVAVAVGSLLGAAVAGLNLLGVRGALALLSVRSPLVVPLGSVGAMVAASAVLAVLAAVVPALTALRTRPVALAGTRE</sequence>